<dbReference type="AlphaFoldDB" id="E4N4T2"/>
<dbReference type="HOGENOM" id="CLU_896151_0_0_11"/>
<dbReference type="InterPro" id="IPR032675">
    <property type="entry name" value="LRR_dom_sf"/>
</dbReference>
<reference evidence="1 2" key="1">
    <citation type="journal article" date="2010" name="DNA Res.">
        <title>Genome sequence of Kitasatospora setae NBRC 14216T: an evolutionary snapshot of the family Streptomycetaceae.</title>
        <authorList>
            <person name="Ichikawa N."/>
            <person name="Oguchi A."/>
            <person name="Ikeda H."/>
            <person name="Ishikawa J."/>
            <person name="Kitani S."/>
            <person name="Watanabe Y."/>
            <person name="Nakamura S."/>
            <person name="Katano Y."/>
            <person name="Kishi E."/>
            <person name="Sasagawa M."/>
            <person name="Ankai A."/>
            <person name="Fukui S."/>
            <person name="Hashimoto Y."/>
            <person name="Kamata S."/>
            <person name="Otoguro M."/>
            <person name="Tanikawa S."/>
            <person name="Nihira T."/>
            <person name="Horinouchi S."/>
            <person name="Ohnishi Y."/>
            <person name="Hayakawa M."/>
            <person name="Kuzuyama T."/>
            <person name="Arisawa A."/>
            <person name="Nomoto F."/>
            <person name="Miura H."/>
            <person name="Takahashi Y."/>
            <person name="Fujita N."/>
        </authorList>
    </citation>
    <scope>NUCLEOTIDE SEQUENCE [LARGE SCALE GENOMIC DNA]</scope>
    <source>
        <strain evidence="2">ATCC 33774 / DSM 43861 / JCM 3304 / KCC A-0304 / NBRC 14216 / KM-6054</strain>
    </source>
</reference>
<accession>E4N4T2</accession>
<name>E4N4T2_KITSK</name>
<organism evidence="1 2">
    <name type="scientific">Kitasatospora setae (strain ATCC 33774 / DSM 43861 / JCM 3304 / KCC A-0304 / NBRC 14216 / KM-6054)</name>
    <name type="common">Streptomyces setae</name>
    <dbReference type="NCBI Taxonomy" id="452652"/>
    <lineage>
        <taxon>Bacteria</taxon>
        <taxon>Bacillati</taxon>
        <taxon>Actinomycetota</taxon>
        <taxon>Actinomycetes</taxon>
        <taxon>Kitasatosporales</taxon>
        <taxon>Streptomycetaceae</taxon>
        <taxon>Kitasatospora</taxon>
    </lineage>
</organism>
<dbReference type="SUPFAM" id="SSF52058">
    <property type="entry name" value="L domain-like"/>
    <property type="match status" value="1"/>
</dbReference>
<evidence type="ECO:0000313" key="2">
    <source>
        <dbReference type="Proteomes" id="UP000007076"/>
    </source>
</evidence>
<dbReference type="eggNOG" id="COG4655">
    <property type="taxonomic scope" value="Bacteria"/>
</dbReference>
<keyword evidence="2" id="KW-1185">Reference proteome</keyword>
<dbReference type="EMBL" id="AP010968">
    <property type="protein sequence ID" value="BAJ26213.1"/>
    <property type="molecule type" value="Genomic_DNA"/>
</dbReference>
<protein>
    <recommendedName>
        <fullName evidence="3">Leucine-rich repeat domain-containing protein</fullName>
    </recommendedName>
</protein>
<gene>
    <name evidence="1" type="ordered locus">KSE_03660</name>
</gene>
<proteinExistence type="predicted"/>
<evidence type="ECO:0000313" key="1">
    <source>
        <dbReference type="EMBL" id="BAJ26213.1"/>
    </source>
</evidence>
<sequence length="281" mass="30037">MKIKKLRSGPQELQLTCEDWRPEYAEHFSAGGCDGLFVGCPRPDAAIDLSFVRTLPGLRSVRLGLGVRDPSPLSDCAGLTDLRIGLGQRGRVDFSGLTGLRRLEAPAGVGLETVAALTALESVTAPGWRRGSLASVLGPKPRLTQLRIECPRTGEVSMSGAEDLPALRELRVYDGRLLDADALTAVPGLGSVELYGAKPAGVEFVSGLLRLERLVLENCGPIPSLAPLADHPALREVVLAGRTVVEDGDLSPLVHHPGLRYVALERGAEHYSHRPAEVRRG</sequence>
<dbReference type="RefSeq" id="WP_014133533.1">
    <property type="nucleotide sequence ID" value="NC_016109.1"/>
</dbReference>
<evidence type="ECO:0008006" key="3">
    <source>
        <dbReference type="Google" id="ProtNLM"/>
    </source>
</evidence>
<dbReference type="PATRIC" id="fig|452652.3.peg.360"/>
<dbReference type="STRING" id="452652.KSE_03660"/>
<dbReference type="KEGG" id="ksk:KSE_03660"/>
<dbReference type="Gene3D" id="3.80.10.10">
    <property type="entry name" value="Ribonuclease Inhibitor"/>
    <property type="match status" value="1"/>
</dbReference>
<dbReference type="Proteomes" id="UP000007076">
    <property type="component" value="Chromosome"/>
</dbReference>